<accession>A0A2P6QNZ4</accession>
<reference evidence="1 2" key="1">
    <citation type="journal article" date="2018" name="Nat. Genet.">
        <title>The Rosa genome provides new insights in the design of modern roses.</title>
        <authorList>
            <person name="Bendahmane M."/>
        </authorList>
    </citation>
    <scope>NUCLEOTIDE SEQUENCE [LARGE SCALE GENOMIC DNA]</scope>
    <source>
        <strain evidence="2">cv. Old Blush</strain>
    </source>
</reference>
<organism evidence="1 2">
    <name type="scientific">Rosa chinensis</name>
    <name type="common">China rose</name>
    <dbReference type="NCBI Taxonomy" id="74649"/>
    <lineage>
        <taxon>Eukaryota</taxon>
        <taxon>Viridiplantae</taxon>
        <taxon>Streptophyta</taxon>
        <taxon>Embryophyta</taxon>
        <taxon>Tracheophyta</taxon>
        <taxon>Spermatophyta</taxon>
        <taxon>Magnoliopsida</taxon>
        <taxon>eudicotyledons</taxon>
        <taxon>Gunneridae</taxon>
        <taxon>Pentapetalae</taxon>
        <taxon>rosids</taxon>
        <taxon>fabids</taxon>
        <taxon>Rosales</taxon>
        <taxon>Rosaceae</taxon>
        <taxon>Rosoideae</taxon>
        <taxon>Rosoideae incertae sedis</taxon>
        <taxon>Rosa</taxon>
    </lineage>
</organism>
<protein>
    <submittedName>
        <fullName evidence="1">Uncharacterized protein</fullName>
    </submittedName>
</protein>
<evidence type="ECO:0000313" key="2">
    <source>
        <dbReference type="Proteomes" id="UP000238479"/>
    </source>
</evidence>
<sequence length="86" mass="9859">MKNFAIKRPITSFTEPFEKRFLILFWRAWNDLLRFGANGCIGRDSLELDARCIGVPLLDPEDCPLLGTLWRCSLSHCACLELRIAC</sequence>
<keyword evidence="2" id="KW-1185">Reference proteome</keyword>
<name>A0A2P6QNZ4_ROSCH</name>
<proteinExistence type="predicted"/>
<dbReference type="EMBL" id="PDCK01000042">
    <property type="protein sequence ID" value="PRQ35905.1"/>
    <property type="molecule type" value="Genomic_DNA"/>
</dbReference>
<evidence type="ECO:0000313" key="1">
    <source>
        <dbReference type="EMBL" id="PRQ35905.1"/>
    </source>
</evidence>
<dbReference type="AlphaFoldDB" id="A0A2P6QNZ4"/>
<comment type="caution">
    <text evidence="1">The sequence shown here is derived from an EMBL/GenBank/DDBJ whole genome shotgun (WGS) entry which is preliminary data.</text>
</comment>
<dbReference type="Gramene" id="PRQ35905">
    <property type="protein sequence ID" value="PRQ35905"/>
    <property type="gene ID" value="RchiOBHm_Chr4g0385611"/>
</dbReference>
<gene>
    <name evidence="1" type="ORF">RchiOBHm_Chr4g0385611</name>
</gene>
<dbReference type="Proteomes" id="UP000238479">
    <property type="component" value="Chromosome 4"/>
</dbReference>